<dbReference type="RefSeq" id="WP_220563728.1">
    <property type="nucleotide sequence ID" value="NZ_CP074133.1"/>
</dbReference>
<dbReference type="EMBL" id="CP074133">
    <property type="protein sequence ID" value="QUX22512.1"/>
    <property type="molecule type" value="Genomic_DNA"/>
</dbReference>
<feature type="transmembrane region" description="Helical" evidence="1">
    <location>
        <begin position="12"/>
        <end position="31"/>
    </location>
</feature>
<keyword evidence="1" id="KW-0812">Transmembrane</keyword>
<keyword evidence="3" id="KW-1185">Reference proteome</keyword>
<gene>
    <name evidence="2" type="ORF">KGD84_30100</name>
</gene>
<proteinExistence type="predicted"/>
<protein>
    <submittedName>
        <fullName evidence="2">Uncharacterized protein</fullName>
    </submittedName>
</protein>
<name>A0ABX8BKH1_9ACTN</name>
<dbReference type="Proteomes" id="UP000676079">
    <property type="component" value="Chromosome"/>
</dbReference>
<evidence type="ECO:0000313" key="2">
    <source>
        <dbReference type="EMBL" id="QUX22512.1"/>
    </source>
</evidence>
<sequence>MNPYWDPCPGWGTALFLAGACVLVTLAGTVARTARLLDRYYVQGDWPGMVHHSERGPGTLCGHCGHHLTAHDRTTGRCCHGLPLDRLAAIIALPMPLILRSLVQQAGCPCRIEHRRT</sequence>
<keyword evidence="1" id="KW-1133">Transmembrane helix</keyword>
<reference evidence="2 3" key="1">
    <citation type="submission" date="2021-05" db="EMBL/GenBank/DDBJ databases">
        <title>Direct Submission.</title>
        <authorList>
            <person name="Li K."/>
            <person name="Gao J."/>
        </authorList>
    </citation>
    <scope>NUCLEOTIDE SEQUENCE [LARGE SCALE GENOMIC DNA]</scope>
    <source>
        <strain evidence="2 3">Mg02</strain>
    </source>
</reference>
<organism evidence="2 3">
    <name type="scientific">Nocardiopsis changdeensis</name>
    <dbReference type="NCBI Taxonomy" id="2831969"/>
    <lineage>
        <taxon>Bacteria</taxon>
        <taxon>Bacillati</taxon>
        <taxon>Actinomycetota</taxon>
        <taxon>Actinomycetes</taxon>
        <taxon>Streptosporangiales</taxon>
        <taxon>Nocardiopsidaceae</taxon>
        <taxon>Nocardiopsis</taxon>
    </lineage>
</organism>
<evidence type="ECO:0000256" key="1">
    <source>
        <dbReference type="SAM" id="Phobius"/>
    </source>
</evidence>
<accession>A0ABX8BKH1</accession>
<keyword evidence="1" id="KW-0472">Membrane</keyword>
<evidence type="ECO:0000313" key="3">
    <source>
        <dbReference type="Proteomes" id="UP000676079"/>
    </source>
</evidence>